<dbReference type="Proteomes" id="UP001054945">
    <property type="component" value="Unassembled WGS sequence"/>
</dbReference>
<evidence type="ECO:0000313" key="1">
    <source>
        <dbReference type="EMBL" id="GIX95064.1"/>
    </source>
</evidence>
<evidence type="ECO:0000313" key="2">
    <source>
        <dbReference type="Proteomes" id="UP001054945"/>
    </source>
</evidence>
<comment type="caution">
    <text evidence="1">The sequence shown here is derived from an EMBL/GenBank/DDBJ whole genome shotgun (WGS) entry which is preliminary data.</text>
</comment>
<reference evidence="1 2" key="1">
    <citation type="submission" date="2021-06" db="EMBL/GenBank/DDBJ databases">
        <title>Caerostris extrusa draft genome.</title>
        <authorList>
            <person name="Kono N."/>
            <person name="Arakawa K."/>
        </authorList>
    </citation>
    <scope>NUCLEOTIDE SEQUENCE [LARGE SCALE GENOMIC DNA]</scope>
</reference>
<name>A0AAV4PDD3_CAEEX</name>
<accession>A0AAV4PDD3</accession>
<sequence>MVEFVENEFYKNFPFRTNVQLQGCSVNVQPQDSELSVYRVTVGYVGVLLLVHRSLNGVSPKLMRMNLLLVYGSQGNSSEYVGGFMRMNLILVYGFQGNSSEYVGGTLPHGFLNAKECFPEVYENESYFGLWFPRK</sequence>
<dbReference type="EMBL" id="BPLR01004468">
    <property type="protein sequence ID" value="GIX95064.1"/>
    <property type="molecule type" value="Genomic_DNA"/>
</dbReference>
<gene>
    <name evidence="1" type="ORF">CEXT_39501</name>
</gene>
<protein>
    <submittedName>
        <fullName evidence="1">Uncharacterized protein</fullName>
    </submittedName>
</protein>
<proteinExistence type="predicted"/>
<organism evidence="1 2">
    <name type="scientific">Caerostris extrusa</name>
    <name type="common">Bark spider</name>
    <name type="synonym">Caerostris bankana</name>
    <dbReference type="NCBI Taxonomy" id="172846"/>
    <lineage>
        <taxon>Eukaryota</taxon>
        <taxon>Metazoa</taxon>
        <taxon>Ecdysozoa</taxon>
        <taxon>Arthropoda</taxon>
        <taxon>Chelicerata</taxon>
        <taxon>Arachnida</taxon>
        <taxon>Araneae</taxon>
        <taxon>Araneomorphae</taxon>
        <taxon>Entelegynae</taxon>
        <taxon>Araneoidea</taxon>
        <taxon>Araneidae</taxon>
        <taxon>Caerostris</taxon>
    </lineage>
</organism>
<dbReference type="AlphaFoldDB" id="A0AAV4PDD3"/>
<keyword evidence="2" id="KW-1185">Reference proteome</keyword>